<evidence type="ECO:0000259" key="2">
    <source>
        <dbReference type="PROSITE" id="PS51272"/>
    </source>
</evidence>
<gene>
    <name evidence="3" type="ORF">BSK56_31110</name>
</gene>
<keyword evidence="4" id="KW-1185">Reference proteome</keyword>
<sequence>MIMALVVILIISNFYAIPYVAQAQTSIPLDTILEDTLEPAGKNISDLNQSGIGITEVDNTNGQWQYKNNSGVWLSIVAPDPGKIVVLGSGVMIRFVPKKDWNGTVGIKHRDWLIPAESSGNPPNYVNVNETYTGKESAFGEFEETAQVKVLPVNDTPYISESGGNDYLDFDGKGYVTLPDLDIYANSLTIETWVNASSAPSWGRIFDTSHGPDNFNLHFTFEGNTGRIALEALPQKGTRVKAYLVRTTERLPLNQWVHVAAVYNHVEKKAYIYWNGILKGSGFMDLTDMAKAKAQNSNLPRAYNYIGESTWSQDANYTGGMRDYRIWNKAKTQAEIESQMNTSLSGSEAGLMANYKFNNPSDGAVAKDSSTGARNGSIVSGRWQSDTGFNTNVVTPVNTPVSKPFKLTDVDDGDMLTLSAVSSNTALLTNGNITFSGEGPERSIHLTPAANMTGTSTIKVTVNDGITSSNSSFLLSVVAGKFDLKFISPSVGVMAPAFNRGIIYNKVHVPNKSGSSPNNSIDINVGAVNPADVNVTAYADNGSGVTVTGSYPTFTVSGLTVGVYKPIKIKVADKFSSNFKEYQLDIIRYPGNDANLAVANGLALSSGGQAIALSPSYSSNTSNYTATVENDVSSVKVDVKKSNLFSTATLNGGAIGSTESVDATGNVSLAYGKNLISVVVTSEDGKTKKTYEVVIVRKLLGDASLTNLTASPGGPSPVFNTNQADYTMEVANAVTTAEFTPTAALGASIKVNGVDHPSGTPFLITGLAAGNNKYLIEVTAQDGVTKKSYSLVILRAPSDVADLSGLTVSSGTLSPAFNNNETGYSVEVANEVSSLELTPKLLDAAASLVVDGNIHIDDTAYTKNLNVGLNTVEIVVTSQSGVRVKTTLVNIIRKASSNADLSSLVLSEGIVDPSFDKNQTGYGVTVANSIAQLTITPTPEDANAEVSLSGNVAVNAQPRLVNLQVGVNEFNILVKAQDGITSKNYVLTIVREASSDADLTNITLSGKTLSGGFDRGTSTYYEYVSNNVTSMAVAATTSDEQATYTINGLESAGGVPIPLNVGENVVTVVVTAADKVTTKEYTVTIVRAASSNANLLELTMSDLSDNAITLTSVPGTFNYSGTVEDEVSVAKLSAVVDDANASTSVFVNGVWIEDLNAVPLTTGLNVIEVKVTAQDGSMQVYTINLVRNPSKDATLLNMTIFPGELTPVFQAGIGDYSVNVDNNVSNADFLIRTNNELATYILKKNGTSAGVTGDRVALDEGTNQITVEVTAGDASTKKTYSVTVNRAILPKDSSLTDLTVSSARGTEALNPQFSAEVFKYFLSVPYEVDRVELDAAKGDMNAQITVNGVTVDSPMPISLVEGLNIVNLKVTAQDGKTESVYKVEIIRQSRSSDATLGSISVDVGALDPTFDPAVSGYTVEVGNDVNSIVLSPIVADGKAKSQITGRDGASLDNLIEGDNVFDIQVTAEDGTVKIYTIKVIKAQPVATPTPTVTPTATPTAEPTATPTAEPTATPTAEPTATPTAEPTATPTAEPTATPTVEPTATPTAEPTATPTAEPTATPTAEPTATPTAEPTATPTAEPTATPTAEPTATPTAEPTATPTAEPTATPTAEPTAEPTATPTAEPTATPTPATPTAEPAVPVAPIATASTERITVKVESGQLGQGSVLAETVIQRTRDSSGILHDVVNLTTDRVEEVVRKIAGSSDNTARIMIPDEKDQVADINVNVPKDAIKTLGDSNVNMEIFTENVRILISQLSLDNFTEDLYFHVVPIKDQTLRKEVEDRARIERIVREIAADKQIDVVARPMTIETNMQSRPVTLTLPLRDVQLPANLSEREDFLSNLVIFIEHSDGDKELKKAKVVDYKSGELGLQFEVNKFSTFTILNMEGWEEFLAATEAAQQQQQQQLNQHKAFINGFTDGTFKPNHSITRAEMAAILARNLGYDASAAPAAATYPDVKDSHWAKGAIQFVKEAGLMQGNDKGLFLPDAPISRGEIAAVASRYKKLDTTAIASGRFKDTASHWAAREIEAASKAGILNGYEDGTYRPTGSLTRAEAVKVVNRLFGRGPLYGVTTPSWPDVPTTHWAYTEIEEASNNHTFTVRIEGGETLSQ</sequence>
<protein>
    <recommendedName>
        <fullName evidence="2">SLH domain-containing protein</fullName>
    </recommendedName>
</protein>
<dbReference type="PRINTS" id="PR01217">
    <property type="entry name" value="PRICHEXTENSN"/>
</dbReference>
<name>A0ABX3GUD6_PAEBO</name>
<dbReference type="Proteomes" id="UP000187412">
    <property type="component" value="Unassembled WGS sequence"/>
</dbReference>
<proteinExistence type="predicted"/>
<dbReference type="InterPro" id="IPR013320">
    <property type="entry name" value="ConA-like_dom_sf"/>
</dbReference>
<evidence type="ECO:0000313" key="3">
    <source>
        <dbReference type="EMBL" id="OMD37616.1"/>
    </source>
</evidence>
<dbReference type="SUPFAM" id="SSF49899">
    <property type="entry name" value="Concanavalin A-like lectins/glucanases"/>
    <property type="match status" value="1"/>
</dbReference>
<dbReference type="Gene3D" id="2.60.120.200">
    <property type="match status" value="1"/>
</dbReference>
<dbReference type="InterPro" id="IPR001119">
    <property type="entry name" value="SLH_dom"/>
</dbReference>
<evidence type="ECO:0000256" key="1">
    <source>
        <dbReference type="SAM" id="MobiDB-lite"/>
    </source>
</evidence>
<feature type="domain" description="SLH" evidence="2">
    <location>
        <begin position="2011"/>
        <end position="2074"/>
    </location>
</feature>
<dbReference type="Pfam" id="PF00395">
    <property type="entry name" value="SLH"/>
    <property type="match status" value="3"/>
</dbReference>
<dbReference type="EMBL" id="MPTB01000067">
    <property type="protein sequence ID" value="OMD37616.1"/>
    <property type="molecule type" value="Genomic_DNA"/>
</dbReference>
<dbReference type="PROSITE" id="PS51272">
    <property type="entry name" value="SLH"/>
    <property type="match status" value="3"/>
</dbReference>
<evidence type="ECO:0000313" key="4">
    <source>
        <dbReference type="Proteomes" id="UP000187412"/>
    </source>
</evidence>
<dbReference type="Pfam" id="PF13385">
    <property type="entry name" value="Laminin_G_3"/>
    <property type="match status" value="1"/>
</dbReference>
<comment type="caution">
    <text evidence="3">The sequence shown here is derived from an EMBL/GenBank/DDBJ whole genome shotgun (WGS) entry which is preliminary data.</text>
</comment>
<accession>A0ABX3GUD6</accession>
<organism evidence="3 4">
    <name type="scientific">Paenibacillus borealis</name>
    <dbReference type="NCBI Taxonomy" id="160799"/>
    <lineage>
        <taxon>Bacteria</taxon>
        <taxon>Bacillati</taxon>
        <taxon>Bacillota</taxon>
        <taxon>Bacilli</taxon>
        <taxon>Bacillales</taxon>
        <taxon>Paenibacillaceae</taxon>
        <taxon>Paenibacillus</taxon>
    </lineage>
</organism>
<feature type="region of interest" description="Disordered" evidence="1">
    <location>
        <begin position="1487"/>
        <end position="1639"/>
    </location>
</feature>
<dbReference type="Pfam" id="PF12733">
    <property type="entry name" value="Cadherin-like"/>
    <property type="match status" value="9"/>
</dbReference>
<feature type="domain" description="SLH" evidence="2">
    <location>
        <begin position="1889"/>
        <end position="1950"/>
    </location>
</feature>
<reference evidence="3 4" key="1">
    <citation type="submission" date="2016-10" db="EMBL/GenBank/DDBJ databases">
        <title>Paenibacillus species isolates.</title>
        <authorList>
            <person name="Beno S.M."/>
        </authorList>
    </citation>
    <scope>NUCLEOTIDE SEQUENCE [LARGE SCALE GENOMIC DNA]</scope>
    <source>
        <strain evidence="3 4">FSL H7-0744</strain>
    </source>
</reference>
<feature type="domain" description="SLH" evidence="2">
    <location>
        <begin position="1951"/>
        <end position="2010"/>
    </location>
</feature>
<dbReference type="PANTHER" id="PTHR36489">
    <property type="entry name" value="PROTEIN-COUPLED RECEPTOR GPR1, PUTATIVE-RELATED"/>
    <property type="match status" value="1"/>
</dbReference>
<dbReference type="InterPro" id="IPR025883">
    <property type="entry name" value="Cadherin-like_domain"/>
</dbReference>
<dbReference type="PANTHER" id="PTHR36489:SF2">
    <property type="entry name" value="APPLE DOMAIN-CONTAINING PROTEIN"/>
    <property type="match status" value="1"/>
</dbReference>